<name>A0A412AVS6_9FIRM</name>
<evidence type="ECO:0000313" key="4">
    <source>
        <dbReference type="EMBL" id="RGQ37765.1"/>
    </source>
</evidence>
<evidence type="ECO:0000256" key="1">
    <source>
        <dbReference type="ARBA" id="ARBA00001946"/>
    </source>
</evidence>
<dbReference type="AlphaFoldDB" id="A0A412AVS6"/>
<dbReference type="Gene3D" id="3.90.79.10">
    <property type="entry name" value="Nucleoside Triphosphate Pyrophosphohydrolase"/>
    <property type="match status" value="1"/>
</dbReference>
<reference evidence="4 5" key="1">
    <citation type="submission" date="2018-08" db="EMBL/GenBank/DDBJ databases">
        <title>A genome reference for cultivated species of the human gut microbiota.</title>
        <authorList>
            <person name="Zou Y."/>
            <person name="Xue W."/>
            <person name="Luo G."/>
        </authorList>
    </citation>
    <scope>NUCLEOTIDE SEQUENCE [LARGE SCALE GENOMIC DNA]</scope>
    <source>
        <strain evidence="4 5">AF28-26</strain>
    </source>
</reference>
<keyword evidence="2 4" id="KW-0378">Hydrolase</keyword>
<accession>A0A412AVS6</accession>
<dbReference type="GO" id="GO:0016787">
    <property type="term" value="F:hydrolase activity"/>
    <property type="evidence" value="ECO:0007669"/>
    <property type="project" value="UniProtKB-KW"/>
</dbReference>
<dbReference type="InterPro" id="IPR015797">
    <property type="entry name" value="NUDIX_hydrolase-like_dom_sf"/>
</dbReference>
<comment type="cofactor">
    <cofactor evidence="1">
        <name>Mg(2+)</name>
        <dbReference type="ChEBI" id="CHEBI:18420"/>
    </cofactor>
</comment>
<sequence>MSKLTEKKLSREEIFKGHVVHLVVDRVELENGHETSREVVEHPGGVCVAALTEKNELLFVRQFRYPYGEVVLELPAGKLEKGSTPLENGKRELKEETGATGFGYLSLGKLYPSPGYTSEIIHLYFCRVENFGEMEPDDDEFLEVERIPLEKAVEMVLNNEIPDSKTQTAVLKTAMLLEKGIL</sequence>
<evidence type="ECO:0000259" key="3">
    <source>
        <dbReference type="PROSITE" id="PS51462"/>
    </source>
</evidence>
<gene>
    <name evidence="4" type="ORF">DWY99_10320</name>
</gene>
<dbReference type="PANTHER" id="PTHR11839">
    <property type="entry name" value="UDP/ADP-SUGAR PYROPHOSPHATASE"/>
    <property type="match status" value="1"/>
</dbReference>
<comment type="caution">
    <text evidence="4">The sequence shown here is derived from an EMBL/GenBank/DDBJ whole genome shotgun (WGS) entry which is preliminary data.</text>
</comment>
<dbReference type="GO" id="GO:0006753">
    <property type="term" value="P:nucleoside phosphate metabolic process"/>
    <property type="evidence" value="ECO:0007669"/>
    <property type="project" value="TreeGrafter"/>
</dbReference>
<organism evidence="4 5">
    <name type="scientific">[Clostridium] leptum</name>
    <dbReference type="NCBI Taxonomy" id="1535"/>
    <lineage>
        <taxon>Bacteria</taxon>
        <taxon>Bacillati</taxon>
        <taxon>Bacillota</taxon>
        <taxon>Clostridia</taxon>
        <taxon>Eubacteriales</taxon>
        <taxon>Oscillospiraceae</taxon>
        <taxon>Oscillospiraceae incertae sedis</taxon>
    </lineage>
</organism>
<dbReference type="SUPFAM" id="SSF55811">
    <property type="entry name" value="Nudix"/>
    <property type="match status" value="1"/>
</dbReference>
<dbReference type="GO" id="GO:0019693">
    <property type="term" value="P:ribose phosphate metabolic process"/>
    <property type="evidence" value="ECO:0007669"/>
    <property type="project" value="TreeGrafter"/>
</dbReference>
<dbReference type="PANTHER" id="PTHR11839:SF18">
    <property type="entry name" value="NUDIX HYDROLASE DOMAIN-CONTAINING PROTEIN"/>
    <property type="match status" value="1"/>
</dbReference>
<dbReference type="Proteomes" id="UP000284751">
    <property type="component" value="Unassembled WGS sequence"/>
</dbReference>
<evidence type="ECO:0000256" key="2">
    <source>
        <dbReference type="ARBA" id="ARBA00022801"/>
    </source>
</evidence>
<protein>
    <submittedName>
        <fullName evidence="4">NUDIX hydrolase</fullName>
    </submittedName>
</protein>
<dbReference type="EMBL" id="QRTC01000044">
    <property type="protein sequence ID" value="RGQ37765.1"/>
    <property type="molecule type" value="Genomic_DNA"/>
</dbReference>
<feature type="domain" description="Nudix hydrolase" evidence="3">
    <location>
        <begin position="40"/>
        <end position="169"/>
    </location>
</feature>
<proteinExistence type="predicted"/>
<dbReference type="Pfam" id="PF00293">
    <property type="entry name" value="NUDIX"/>
    <property type="match status" value="1"/>
</dbReference>
<evidence type="ECO:0000313" key="5">
    <source>
        <dbReference type="Proteomes" id="UP000284751"/>
    </source>
</evidence>
<dbReference type="GO" id="GO:0005829">
    <property type="term" value="C:cytosol"/>
    <property type="evidence" value="ECO:0007669"/>
    <property type="project" value="TreeGrafter"/>
</dbReference>
<dbReference type="InterPro" id="IPR000086">
    <property type="entry name" value="NUDIX_hydrolase_dom"/>
</dbReference>
<dbReference type="PROSITE" id="PS51462">
    <property type="entry name" value="NUDIX"/>
    <property type="match status" value="1"/>
</dbReference>
<dbReference type="CDD" id="cd03424">
    <property type="entry name" value="NUDIX_ADPRase_Nudt5_UGPPase_Nudt14"/>
    <property type="match status" value="1"/>
</dbReference>